<protein>
    <submittedName>
        <fullName evidence="8">TonB-dependent receptor</fullName>
    </submittedName>
</protein>
<evidence type="ECO:0000256" key="4">
    <source>
        <dbReference type="RuleBase" id="RU003357"/>
    </source>
</evidence>
<dbReference type="GO" id="GO:0009279">
    <property type="term" value="C:cell outer membrane"/>
    <property type="evidence" value="ECO:0007669"/>
    <property type="project" value="UniProtKB-SubCell"/>
</dbReference>
<feature type="domain" description="TonB-dependent receptor-like beta-barrel" evidence="6">
    <location>
        <begin position="426"/>
        <end position="912"/>
    </location>
</feature>
<evidence type="ECO:0000313" key="8">
    <source>
        <dbReference type="EMBL" id="REL36035.1"/>
    </source>
</evidence>
<feature type="chain" id="PRO_5017584425" evidence="5">
    <location>
        <begin position="30"/>
        <end position="948"/>
    </location>
</feature>
<feature type="signal peptide" evidence="5">
    <location>
        <begin position="1"/>
        <end position="29"/>
    </location>
</feature>
<evidence type="ECO:0000256" key="2">
    <source>
        <dbReference type="ARBA" id="ARBA00023136"/>
    </source>
</evidence>
<dbReference type="PANTHER" id="PTHR40980">
    <property type="entry name" value="PLUG DOMAIN-CONTAINING PROTEIN"/>
    <property type="match status" value="1"/>
</dbReference>
<dbReference type="Pfam" id="PF00593">
    <property type="entry name" value="TonB_dep_Rec_b-barrel"/>
    <property type="match status" value="1"/>
</dbReference>
<dbReference type="AlphaFoldDB" id="A0A3E0UIK4"/>
<dbReference type="Gene3D" id="2.170.130.10">
    <property type="entry name" value="TonB-dependent receptor, plug domain"/>
    <property type="match status" value="1"/>
</dbReference>
<proteinExistence type="inferred from homology"/>
<keyword evidence="3" id="KW-0998">Cell outer membrane</keyword>
<dbReference type="RefSeq" id="WP_116000702.1">
    <property type="nucleotide sequence ID" value="NZ_QUOV01000001.1"/>
</dbReference>
<evidence type="ECO:0000256" key="3">
    <source>
        <dbReference type="ARBA" id="ARBA00023237"/>
    </source>
</evidence>
<dbReference type="OrthoDB" id="8727862at2"/>
<dbReference type="InterPro" id="IPR036942">
    <property type="entry name" value="Beta-barrel_TonB_sf"/>
</dbReference>
<evidence type="ECO:0000259" key="6">
    <source>
        <dbReference type="Pfam" id="PF00593"/>
    </source>
</evidence>
<reference evidence="8 9" key="1">
    <citation type="submission" date="2018-08" db="EMBL/GenBank/DDBJ databases">
        <title>Thalassotalea euphylliae genome.</title>
        <authorList>
            <person name="Summers S."/>
            <person name="Rice S.A."/>
            <person name="Freckelton M.L."/>
            <person name="Nedved B.T."/>
            <person name="Hadfield M.G."/>
        </authorList>
    </citation>
    <scope>NUCLEOTIDE SEQUENCE [LARGE SCALE GENOMIC DNA]</scope>
    <source>
        <strain evidence="8 9">H2</strain>
    </source>
</reference>
<dbReference type="Pfam" id="PF07715">
    <property type="entry name" value="Plug"/>
    <property type="match status" value="1"/>
</dbReference>
<evidence type="ECO:0000256" key="1">
    <source>
        <dbReference type="ARBA" id="ARBA00004442"/>
    </source>
</evidence>
<accession>A0A3E0UIK4</accession>
<keyword evidence="5" id="KW-0732">Signal</keyword>
<keyword evidence="4" id="KW-0798">TonB box</keyword>
<dbReference type="InterPro" id="IPR010104">
    <property type="entry name" value="TonB_rcpt_bac"/>
</dbReference>
<keyword evidence="8" id="KW-0675">Receptor</keyword>
<comment type="subcellular location">
    <subcellularLocation>
        <location evidence="1 4">Cell outer membrane</location>
    </subcellularLocation>
</comment>
<name>A0A3E0UIK4_9GAMM</name>
<dbReference type="PANTHER" id="PTHR40980:SF3">
    <property type="entry name" value="TONB-DEPENDENT RECEPTOR-LIKE BETA-BARREL DOMAIN-CONTAINING PROTEIN"/>
    <property type="match status" value="1"/>
</dbReference>
<dbReference type="Gene3D" id="2.40.170.20">
    <property type="entry name" value="TonB-dependent receptor, beta-barrel domain"/>
    <property type="match status" value="1"/>
</dbReference>
<sequence length="948" mass="102573">MAIRKNKVSEAISLVLMGMTAFASSNAYAQQSNESEADTDDVEVIEIRGIRGSLDRALNVKQNATGFVDAISAEDVGKLPDNNVAEALQRVTGVSIQRSRGEGDFVSIRGLGPDFVRGTVNGRSLLNATETVDPIFNGNAVTSTGRAANFDILPSEVINRLEVHKSFSANQVEGGIGGSVNLHTAKPLSTGNKFVGSVTANYRDFNEETDPALSGLYSWVNDDESFGFLGSIAYSERSIREDFSRTFGWFPSFGISNQLDTNNDGVGDASPNDVPFPLSNNAEAYEEDRERITAMATLQWASNDSDLTLDLLYSKREVEESHQNLIFLPIIFDGDLANAGAVVNLDGSVQVGNLVEDGTFFSHPTSLRPELTTDLQDYEDDLFSIGLNYKKSLGAWELTTDLSYSKAEGDNTFDRVRIDANNGSFAFNTTINQGGFDIAQTNIGEGASADLGNPANYVISVFDDRFATNEDEEIALQFDATRDIDHDFISSIEMGARLRMREKKIDRASNGNGIGVAGENITLADVGSFNQGASDFLDGMWRSNFAFNSLVFPDNAAARAAFAAGTVPALTADPFGSFEVEEETYAGYAQLNLDGELGDVSFVGDIGVRIVMTQQTVMGSDAEFVITDAGGMDTTVFDSLTTGAATPIEFDDTYTNVLPSMNLRFELSDDLFLRVAANKSLTRPTFNALAPAFSINANSSTNLNGDNFAVSLSGGNPALKPYESDNYDLGLEWYFAPSSAVYLGLFHKEIEDFIANVTNNNVSQVAGQPIRAVGVELDGTRAPIAVDQISLPDNQGEAQVTGLEFGYQHAFESGFGYIANLTLTENSAEFEATGEDIDFPGVSEVSYNLTAYYEADEFQARLSYSSRSDYLVEPSAIGIGGQLFNDDYAQLDASASYDINENFTVFVNAINLTDEDQDVFQILPAGQKRYYSTSHVGTRFALGVRGNF</sequence>
<dbReference type="EMBL" id="QUOV01000001">
    <property type="protein sequence ID" value="REL36035.1"/>
    <property type="molecule type" value="Genomic_DNA"/>
</dbReference>
<comment type="caution">
    <text evidence="8">The sequence shown here is derived from an EMBL/GenBank/DDBJ whole genome shotgun (WGS) entry which is preliminary data.</text>
</comment>
<dbReference type="SUPFAM" id="SSF56935">
    <property type="entry name" value="Porins"/>
    <property type="match status" value="1"/>
</dbReference>
<keyword evidence="2 4" id="KW-0472">Membrane</keyword>
<dbReference type="InterPro" id="IPR012910">
    <property type="entry name" value="Plug_dom"/>
</dbReference>
<evidence type="ECO:0000313" key="9">
    <source>
        <dbReference type="Proteomes" id="UP000256999"/>
    </source>
</evidence>
<evidence type="ECO:0000259" key="7">
    <source>
        <dbReference type="Pfam" id="PF07715"/>
    </source>
</evidence>
<dbReference type="InterPro" id="IPR000531">
    <property type="entry name" value="Beta-barrel_TonB"/>
</dbReference>
<dbReference type="InterPro" id="IPR037066">
    <property type="entry name" value="Plug_dom_sf"/>
</dbReference>
<feature type="domain" description="TonB-dependent receptor plug" evidence="7">
    <location>
        <begin position="61"/>
        <end position="178"/>
    </location>
</feature>
<organism evidence="8 9">
    <name type="scientific">Thalassotalea euphylliae</name>
    <dbReference type="NCBI Taxonomy" id="1655234"/>
    <lineage>
        <taxon>Bacteria</taxon>
        <taxon>Pseudomonadati</taxon>
        <taxon>Pseudomonadota</taxon>
        <taxon>Gammaproteobacteria</taxon>
        <taxon>Alteromonadales</taxon>
        <taxon>Colwelliaceae</taxon>
        <taxon>Thalassotalea</taxon>
    </lineage>
</organism>
<dbReference type="NCBIfam" id="TIGR01782">
    <property type="entry name" value="TonB-Xanth-Caul"/>
    <property type="match status" value="1"/>
</dbReference>
<dbReference type="Proteomes" id="UP000256999">
    <property type="component" value="Unassembled WGS sequence"/>
</dbReference>
<dbReference type="CDD" id="cd01347">
    <property type="entry name" value="ligand_gated_channel"/>
    <property type="match status" value="1"/>
</dbReference>
<gene>
    <name evidence="8" type="ORF">DXX92_12290</name>
</gene>
<comment type="similarity">
    <text evidence="4">Belongs to the TonB-dependent receptor family.</text>
</comment>
<evidence type="ECO:0000256" key="5">
    <source>
        <dbReference type="SAM" id="SignalP"/>
    </source>
</evidence>